<organism evidence="1">
    <name type="scientific">Tepidanaerobacter syntrophicus</name>
    <dbReference type="NCBI Taxonomy" id="224999"/>
    <lineage>
        <taxon>Bacteria</taxon>
        <taxon>Bacillati</taxon>
        <taxon>Bacillota</taxon>
        <taxon>Clostridia</taxon>
        <taxon>Thermosediminibacterales</taxon>
        <taxon>Tepidanaerobacteraceae</taxon>
        <taxon>Tepidanaerobacter</taxon>
    </lineage>
</organism>
<sequence length="81" mass="9277">MRVISVCVGSSCHLKGSYDIIRIFKELLNKYNLENEWELKAEFCCNNCRNPVSVKIDGSNPYSVSPDDAEAFFREKILEAK</sequence>
<dbReference type="Proteomes" id="UP000062160">
    <property type="component" value="Unassembled WGS sequence"/>
</dbReference>
<dbReference type="SUPFAM" id="SSF52833">
    <property type="entry name" value="Thioredoxin-like"/>
    <property type="match status" value="1"/>
</dbReference>
<evidence type="ECO:0000313" key="1">
    <source>
        <dbReference type="EMBL" id="GAQ24270.1"/>
    </source>
</evidence>
<dbReference type="InterPro" id="IPR036249">
    <property type="entry name" value="Thioredoxin-like_sf"/>
</dbReference>
<dbReference type="STRING" id="224999.GCA_001485475_00252"/>
<protein>
    <recommendedName>
        <fullName evidence="3">Thioredoxin-like [2Fe-2S] ferredoxin</fullName>
    </recommendedName>
</protein>
<dbReference type="AlphaFoldDB" id="A0A0U9HC44"/>
<dbReference type="Gene3D" id="3.40.30.10">
    <property type="entry name" value="Glutaredoxin"/>
    <property type="match status" value="1"/>
</dbReference>
<evidence type="ECO:0008006" key="3">
    <source>
        <dbReference type="Google" id="ProtNLM"/>
    </source>
</evidence>
<name>A0A0U9HC44_9FIRM</name>
<reference evidence="1" key="1">
    <citation type="journal article" date="2016" name="Genome Announc.">
        <title>Draft Genome Sequence of the Syntrophic Lactate-Degrading Bacterium Tepidanaerobacter syntrophicus JLT.</title>
        <authorList>
            <person name="Matsuura N."/>
            <person name="Ohashi A."/>
            <person name="Tourlousse D.M."/>
            <person name="Sekiguchi Y."/>
        </authorList>
    </citation>
    <scope>NUCLEOTIDE SEQUENCE [LARGE SCALE GENOMIC DNA]</scope>
    <source>
        <strain evidence="1">JL</strain>
    </source>
</reference>
<accession>A0A0U9HC44</accession>
<gene>
    <name evidence="1" type="ORF">TSYNT_596</name>
</gene>
<dbReference type="OrthoDB" id="9807975at2"/>
<keyword evidence="2" id="KW-1185">Reference proteome</keyword>
<dbReference type="EMBL" id="DF976999">
    <property type="protein sequence ID" value="GAQ24270.1"/>
    <property type="molecule type" value="Genomic_DNA"/>
</dbReference>
<dbReference type="RefSeq" id="WP_059031370.1">
    <property type="nucleotide sequence ID" value="NZ_BSDN01000001.1"/>
</dbReference>
<proteinExistence type="predicted"/>
<dbReference type="CDD" id="cd02980">
    <property type="entry name" value="TRX_Fd_family"/>
    <property type="match status" value="1"/>
</dbReference>
<evidence type="ECO:0000313" key="2">
    <source>
        <dbReference type="Proteomes" id="UP000062160"/>
    </source>
</evidence>